<evidence type="ECO:0000256" key="3">
    <source>
        <dbReference type="ARBA" id="ARBA00022692"/>
    </source>
</evidence>
<dbReference type="Proteomes" id="UP000075809">
    <property type="component" value="Unassembled WGS sequence"/>
</dbReference>
<dbReference type="AlphaFoldDB" id="A0A151WS97"/>
<evidence type="ECO:0008006" key="10">
    <source>
        <dbReference type="Google" id="ProtNLM"/>
    </source>
</evidence>
<dbReference type="SUPFAM" id="SSF103506">
    <property type="entry name" value="Mitochondrial carrier"/>
    <property type="match status" value="1"/>
</dbReference>
<dbReference type="PANTHER" id="PTHR13465:SF2">
    <property type="entry name" value="PHAGOSOME ASSEMBLY FACTOR 1"/>
    <property type="match status" value="1"/>
</dbReference>
<evidence type="ECO:0000256" key="7">
    <source>
        <dbReference type="RuleBase" id="RU000488"/>
    </source>
</evidence>
<dbReference type="Gene3D" id="1.50.40.10">
    <property type="entry name" value="Mitochondrial carrier domain"/>
    <property type="match status" value="2"/>
</dbReference>
<evidence type="ECO:0000256" key="4">
    <source>
        <dbReference type="ARBA" id="ARBA00023136"/>
    </source>
</evidence>
<dbReference type="GO" id="GO:0016020">
    <property type="term" value="C:membrane"/>
    <property type="evidence" value="ECO:0007669"/>
    <property type="project" value="UniProtKB-SubCell"/>
</dbReference>
<reference evidence="8 9" key="1">
    <citation type="submission" date="2015-09" db="EMBL/GenBank/DDBJ databases">
        <title>Trachymyrmex zeteki WGS genome.</title>
        <authorList>
            <person name="Nygaard S."/>
            <person name="Hu H."/>
            <person name="Boomsma J."/>
            <person name="Zhang G."/>
        </authorList>
    </citation>
    <scope>NUCLEOTIDE SEQUENCE [LARGE SCALE GENOMIC DNA]</scope>
    <source>
        <strain evidence="8">Tzet28-1</strain>
        <tissue evidence="8">Whole body</tissue>
    </source>
</reference>
<dbReference type="GO" id="GO:0005802">
    <property type="term" value="C:trans-Golgi network"/>
    <property type="evidence" value="ECO:0007669"/>
    <property type="project" value="TreeGrafter"/>
</dbReference>
<protein>
    <recommendedName>
        <fullName evidence="10">S-adenosylmethionine mitochondrial carrier protein</fullName>
    </recommendedName>
</protein>
<evidence type="ECO:0000313" key="9">
    <source>
        <dbReference type="Proteomes" id="UP000075809"/>
    </source>
</evidence>
<keyword evidence="7" id="KW-0813">Transport</keyword>
<evidence type="ECO:0000256" key="5">
    <source>
        <dbReference type="ARBA" id="ARBA00024339"/>
    </source>
</evidence>
<evidence type="ECO:0000313" key="8">
    <source>
        <dbReference type="EMBL" id="KYQ50545.1"/>
    </source>
</evidence>
<evidence type="ECO:0000256" key="2">
    <source>
        <dbReference type="ARBA" id="ARBA00006375"/>
    </source>
</evidence>
<comment type="similarity">
    <text evidence="2 7">Belongs to the mitochondrial carrier (TC 2.A.29) family.</text>
</comment>
<comment type="similarity">
    <text evidence="5">Belongs to the PHAF1 family.</text>
</comment>
<dbReference type="PROSITE" id="PS50920">
    <property type="entry name" value="SOLCAR"/>
    <property type="match status" value="3"/>
</dbReference>
<dbReference type="InterPro" id="IPR005373">
    <property type="entry name" value="PHAF1"/>
</dbReference>
<keyword evidence="9" id="KW-1185">Reference proteome</keyword>
<dbReference type="InterPro" id="IPR023395">
    <property type="entry name" value="MCP_dom_sf"/>
</dbReference>
<accession>A0A151WS97</accession>
<dbReference type="PANTHER" id="PTHR13465">
    <property type="entry name" value="UPF0183 PROTEIN"/>
    <property type="match status" value="1"/>
</dbReference>
<evidence type="ECO:0000256" key="6">
    <source>
        <dbReference type="PROSITE-ProRule" id="PRU00282"/>
    </source>
</evidence>
<dbReference type="GO" id="GO:0043001">
    <property type="term" value="P:Golgi to plasma membrane protein transport"/>
    <property type="evidence" value="ECO:0007669"/>
    <property type="project" value="TreeGrafter"/>
</dbReference>
<dbReference type="InterPro" id="IPR018108">
    <property type="entry name" value="MCP_transmembrane"/>
</dbReference>
<proteinExistence type="inferred from homology"/>
<sequence>MHFSQSVSIIQSQVGVIRGVQVLYSDTHYARSQNPLDVDLVINLPHDGIRLIFDPVVQRLKIIEIYNMKLVKLKYCGLPFNSPEVLPSIEQIEHSFGATHPGVYDSEKQVFVLNFRGLSFYFPIDSKFHPGYAHGLGSLQFPNGTSPLVAKTAIYVGNILAGGSGEEHGSKTPPPPLPLVCYHNNLYLEKADIIRDKARTRGLKLHLFTEGSSGTRALLEPKKRCLTKEVLFGDTCEDVLSALGAPSRVFYKAEDKMRIHSPHAHKRDKTRRSDFFYNYFTLGLDILFNAKTQCIKKFVLHTNYPGHYNFNMYHRCEFSLTLPPENNSTESGKLIDAGGAAGTFVDIALFPLDTLKTRLQSKQGFLKTGGFTSLYKGIGPVLIGTAPTAALFFLTYEEIKTILEPRISMDYYTPLHMGAAAISEMVACLLRVPVEVMKQRRQAQVHDRKSFDFKLLYRGYCSTVLRDMPFSIVQFPLWEYLKKSYRFYIEREIYPVESAICGAIAGGISAAVTTPLDVVKTRIMLSNRTLLSSELKVLNILHGVYVENGFHGLFAGFGPRVTWITLGGFIFFGIYEEAKVLTHIIFPMLK</sequence>
<gene>
    <name evidence="8" type="ORF">ALC60_10445</name>
</gene>
<evidence type="ECO:0000256" key="1">
    <source>
        <dbReference type="ARBA" id="ARBA00004141"/>
    </source>
</evidence>
<dbReference type="InterPro" id="IPR039156">
    <property type="entry name" value="PHAF1/BROMI"/>
</dbReference>
<dbReference type="STRING" id="64791.A0A151WS97"/>
<name>A0A151WS97_9HYME</name>
<dbReference type="Pfam" id="PF03676">
    <property type="entry name" value="PHAF1"/>
    <property type="match status" value="1"/>
</dbReference>
<comment type="subcellular location">
    <subcellularLocation>
        <location evidence="1">Membrane</location>
        <topology evidence="1">Multi-pass membrane protein</topology>
    </subcellularLocation>
</comment>
<dbReference type="EMBL" id="KQ982805">
    <property type="protein sequence ID" value="KYQ50545.1"/>
    <property type="molecule type" value="Genomic_DNA"/>
</dbReference>
<organism evidence="8 9">
    <name type="scientific">Mycetomoellerius zeteki</name>
    <dbReference type="NCBI Taxonomy" id="64791"/>
    <lineage>
        <taxon>Eukaryota</taxon>
        <taxon>Metazoa</taxon>
        <taxon>Ecdysozoa</taxon>
        <taxon>Arthropoda</taxon>
        <taxon>Hexapoda</taxon>
        <taxon>Insecta</taxon>
        <taxon>Pterygota</taxon>
        <taxon>Neoptera</taxon>
        <taxon>Endopterygota</taxon>
        <taxon>Hymenoptera</taxon>
        <taxon>Apocrita</taxon>
        <taxon>Aculeata</taxon>
        <taxon>Formicoidea</taxon>
        <taxon>Formicidae</taxon>
        <taxon>Myrmicinae</taxon>
        <taxon>Mycetomoellerius</taxon>
    </lineage>
</organism>
<keyword evidence="3 6" id="KW-0812">Transmembrane</keyword>
<feature type="repeat" description="Solcar" evidence="6">
    <location>
        <begin position="411"/>
        <end position="484"/>
    </location>
</feature>
<keyword evidence="4 6" id="KW-0472">Membrane</keyword>
<feature type="repeat" description="Solcar" evidence="6">
    <location>
        <begin position="493"/>
        <end position="581"/>
    </location>
</feature>
<feature type="repeat" description="Solcar" evidence="6">
    <location>
        <begin position="329"/>
        <end position="402"/>
    </location>
</feature>
<dbReference type="Pfam" id="PF00153">
    <property type="entry name" value="Mito_carr"/>
    <property type="match status" value="3"/>
</dbReference>